<dbReference type="InterPro" id="IPR017970">
    <property type="entry name" value="Homeobox_CS"/>
</dbReference>
<keyword evidence="4 7" id="KW-0371">Homeobox</keyword>
<organism evidence="11 12">
    <name type="scientific">Melipona quadrifasciata</name>
    <dbReference type="NCBI Taxonomy" id="166423"/>
    <lineage>
        <taxon>Eukaryota</taxon>
        <taxon>Metazoa</taxon>
        <taxon>Ecdysozoa</taxon>
        <taxon>Arthropoda</taxon>
        <taxon>Hexapoda</taxon>
        <taxon>Insecta</taxon>
        <taxon>Pterygota</taxon>
        <taxon>Neoptera</taxon>
        <taxon>Endopterygota</taxon>
        <taxon>Hymenoptera</taxon>
        <taxon>Apocrita</taxon>
        <taxon>Aculeata</taxon>
        <taxon>Apoidea</taxon>
        <taxon>Anthophila</taxon>
        <taxon>Apidae</taxon>
        <taxon>Melipona</taxon>
    </lineage>
</organism>
<feature type="DNA-binding region" description="Homeobox" evidence="7">
    <location>
        <begin position="111"/>
        <end position="170"/>
    </location>
</feature>
<sequence>MDSQQLVDTASQNSQDIVLPKPASSTPRHSIDAILGLANNKRSHQEMEDNARDTQENTVIETCSEKNLSERIVEAPDVGENSCNSTGGGSDEELGAGCGDDLNGNGGKKKHRRNRTTFTTYQLHELERAFEKSHYPDVYSREELAMKVNLPEVRVQVWFQNRRAKWRRQEKMEAARLGLSEYHHPANMRNVAGPALGLPGDPWLTPPGLLSALPGFLAAPHTGYPSYLTSPRRLPSPPNVGAVGSAVPGDEAEMVEEAVERAGWRGGPTFWANRPRLSNIARCLACLTLLPRQSKEPTRDPNKTSLGPSRSMRHQANGAECSNNPEDDPRPLPMTDNIRFDVGDITLLFSNTAPPYVCIDSSNNYPTSIRFIRRRQQNLMEASDDNLRKLWNTITGNVTSNKGSHVVGQAHSHVKSLPWVLNIPDRNRDCTWLNTPAVSPKQRSPEDTPPPPPPPRAIASRRSTLVDRRCIAGTHGKLSPLLLFYSIVLPVEEEIPRFCGQSPRINRHADTGSHGISEQEISLYPACAALAPPLSGSEQSRQSEFGTRNSDSTANEEEQRMKRRQRFVFALAIAGTSSVGETHNSIPKRDAQWGGNYATEFATSRPPKARCPNRKWIKSIEINVATI</sequence>
<dbReference type="GO" id="GO:0000978">
    <property type="term" value="F:RNA polymerase II cis-regulatory region sequence-specific DNA binding"/>
    <property type="evidence" value="ECO:0007669"/>
    <property type="project" value="TreeGrafter"/>
</dbReference>
<keyword evidence="5" id="KW-0804">Transcription</keyword>
<dbReference type="PROSITE" id="PS50071">
    <property type="entry name" value="HOMEOBOX_2"/>
    <property type="match status" value="1"/>
</dbReference>
<dbReference type="EMBL" id="KQ435851">
    <property type="protein sequence ID" value="KOX70757.1"/>
    <property type="molecule type" value="Genomic_DNA"/>
</dbReference>
<evidence type="ECO:0000256" key="8">
    <source>
        <dbReference type="RuleBase" id="RU000682"/>
    </source>
</evidence>
<dbReference type="SMART" id="SM00389">
    <property type="entry name" value="HOX"/>
    <property type="match status" value="1"/>
</dbReference>
<evidence type="ECO:0000256" key="3">
    <source>
        <dbReference type="ARBA" id="ARBA00023125"/>
    </source>
</evidence>
<feature type="region of interest" description="Disordered" evidence="9">
    <location>
        <begin position="533"/>
        <end position="560"/>
    </location>
</feature>
<comment type="subcellular location">
    <subcellularLocation>
        <location evidence="1 7 8">Nucleus</location>
    </subcellularLocation>
</comment>
<gene>
    <name evidence="11" type="ORF">WN51_02181</name>
</gene>
<dbReference type="FunFam" id="1.10.10.60:FF:000071">
    <property type="entry name" value="Retinal homeobox gene 2"/>
    <property type="match status" value="1"/>
</dbReference>
<dbReference type="CDD" id="cd00086">
    <property type="entry name" value="homeodomain"/>
    <property type="match status" value="1"/>
</dbReference>
<dbReference type="SUPFAM" id="SSF46689">
    <property type="entry name" value="Homeodomain-like"/>
    <property type="match status" value="1"/>
</dbReference>
<evidence type="ECO:0000256" key="6">
    <source>
        <dbReference type="ARBA" id="ARBA00023242"/>
    </source>
</evidence>
<dbReference type="InterPro" id="IPR043562">
    <property type="entry name" value="RAX/RAX2"/>
</dbReference>
<evidence type="ECO:0000256" key="1">
    <source>
        <dbReference type="ARBA" id="ARBA00004123"/>
    </source>
</evidence>
<evidence type="ECO:0000313" key="12">
    <source>
        <dbReference type="Proteomes" id="UP000053105"/>
    </source>
</evidence>
<dbReference type="PANTHER" id="PTHR46271">
    <property type="entry name" value="HOMEOBOX PROTEIN, PUTATIVE-RELATED"/>
    <property type="match status" value="1"/>
</dbReference>
<feature type="region of interest" description="Disordered" evidence="9">
    <location>
        <begin position="432"/>
        <end position="462"/>
    </location>
</feature>
<evidence type="ECO:0000256" key="7">
    <source>
        <dbReference type="PROSITE-ProRule" id="PRU00108"/>
    </source>
</evidence>
<keyword evidence="3 7" id="KW-0238">DNA-binding</keyword>
<protein>
    <submittedName>
        <fullName evidence="11">Retinal homeobox protein Rx</fullName>
    </submittedName>
</protein>
<reference evidence="11 12" key="1">
    <citation type="submission" date="2015-07" db="EMBL/GenBank/DDBJ databases">
        <title>The genome of Melipona quadrifasciata.</title>
        <authorList>
            <person name="Pan H."/>
            <person name="Kapheim K."/>
        </authorList>
    </citation>
    <scope>NUCLEOTIDE SEQUENCE [LARGE SCALE GENOMIC DNA]</scope>
    <source>
        <strain evidence="11">0111107301</strain>
        <tissue evidence="11">Whole body</tissue>
    </source>
</reference>
<dbReference type="PROSITE" id="PS00027">
    <property type="entry name" value="HOMEOBOX_1"/>
    <property type="match status" value="1"/>
</dbReference>
<feature type="compositionally biased region" description="Polar residues" evidence="9">
    <location>
        <begin position="1"/>
        <end position="16"/>
    </location>
</feature>
<dbReference type="Pfam" id="PF00046">
    <property type="entry name" value="Homeodomain"/>
    <property type="match status" value="1"/>
</dbReference>
<evidence type="ECO:0000256" key="5">
    <source>
        <dbReference type="ARBA" id="ARBA00023163"/>
    </source>
</evidence>
<dbReference type="InterPro" id="IPR001356">
    <property type="entry name" value="HD"/>
</dbReference>
<keyword evidence="2" id="KW-0805">Transcription regulation</keyword>
<feature type="compositionally biased region" description="Pro residues" evidence="9">
    <location>
        <begin position="447"/>
        <end position="456"/>
    </location>
</feature>
<dbReference type="PANTHER" id="PTHR46271:SF4">
    <property type="entry name" value="HOMEOBOX PROTEIN, PUTATIVE-RELATED"/>
    <property type="match status" value="1"/>
</dbReference>
<feature type="domain" description="Homeobox" evidence="10">
    <location>
        <begin position="109"/>
        <end position="169"/>
    </location>
</feature>
<feature type="region of interest" description="Disordered" evidence="9">
    <location>
        <begin position="77"/>
        <end position="113"/>
    </location>
</feature>
<keyword evidence="6 7" id="KW-0539">Nucleus</keyword>
<dbReference type="Gene3D" id="1.10.10.60">
    <property type="entry name" value="Homeodomain-like"/>
    <property type="match status" value="1"/>
</dbReference>
<evidence type="ECO:0000313" key="11">
    <source>
        <dbReference type="EMBL" id="KOX70757.1"/>
    </source>
</evidence>
<evidence type="ECO:0000256" key="4">
    <source>
        <dbReference type="ARBA" id="ARBA00023155"/>
    </source>
</evidence>
<feature type="region of interest" description="Disordered" evidence="9">
    <location>
        <begin position="1"/>
        <end position="30"/>
    </location>
</feature>
<dbReference type="STRING" id="166423.A0A0M8ZTQ8"/>
<keyword evidence="12" id="KW-1185">Reference proteome</keyword>
<dbReference type="AlphaFoldDB" id="A0A0M8ZTQ8"/>
<evidence type="ECO:0000256" key="2">
    <source>
        <dbReference type="ARBA" id="ARBA00023015"/>
    </source>
</evidence>
<dbReference type="InterPro" id="IPR009057">
    <property type="entry name" value="Homeodomain-like_sf"/>
</dbReference>
<feature type="region of interest" description="Disordered" evidence="9">
    <location>
        <begin position="294"/>
        <end position="333"/>
    </location>
</feature>
<accession>A0A0M8ZTQ8</accession>
<feature type="compositionally biased region" description="Polar residues" evidence="9">
    <location>
        <begin position="536"/>
        <end position="553"/>
    </location>
</feature>
<dbReference type="OrthoDB" id="6159439at2759"/>
<evidence type="ECO:0000256" key="9">
    <source>
        <dbReference type="SAM" id="MobiDB-lite"/>
    </source>
</evidence>
<dbReference type="GO" id="GO:0045944">
    <property type="term" value="P:positive regulation of transcription by RNA polymerase II"/>
    <property type="evidence" value="ECO:0007669"/>
    <property type="project" value="InterPro"/>
</dbReference>
<dbReference type="GO" id="GO:0000981">
    <property type="term" value="F:DNA-binding transcription factor activity, RNA polymerase II-specific"/>
    <property type="evidence" value="ECO:0007669"/>
    <property type="project" value="InterPro"/>
</dbReference>
<dbReference type="Proteomes" id="UP000053105">
    <property type="component" value="Unassembled WGS sequence"/>
</dbReference>
<dbReference type="GO" id="GO:0005634">
    <property type="term" value="C:nucleus"/>
    <property type="evidence" value="ECO:0007669"/>
    <property type="project" value="UniProtKB-SubCell"/>
</dbReference>
<evidence type="ECO:0000259" key="10">
    <source>
        <dbReference type="PROSITE" id="PS50071"/>
    </source>
</evidence>
<name>A0A0M8ZTQ8_9HYME</name>
<proteinExistence type="predicted"/>